<keyword evidence="8" id="KW-0460">Magnesium</keyword>
<proteinExistence type="inferred from homology"/>
<evidence type="ECO:0000313" key="14">
    <source>
        <dbReference type="EMBL" id="JAV77292.1"/>
    </source>
</evidence>
<comment type="catalytic activity">
    <reaction evidence="12">
        <text>small RNA 3'-end nucleotide + S-adenosyl-L-methionine = small RNA 3'-end 2'-O-methylnucleotide + S-adenosyl-L-homocysteine + H(+)</text>
        <dbReference type="Rhea" id="RHEA:37887"/>
        <dbReference type="Rhea" id="RHEA-COMP:10415"/>
        <dbReference type="Rhea" id="RHEA-COMP:10416"/>
        <dbReference type="ChEBI" id="CHEBI:15378"/>
        <dbReference type="ChEBI" id="CHEBI:57856"/>
        <dbReference type="ChEBI" id="CHEBI:59789"/>
        <dbReference type="ChEBI" id="CHEBI:74896"/>
        <dbReference type="ChEBI" id="CHEBI:74898"/>
        <dbReference type="EC" id="2.1.1.386"/>
    </reaction>
</comment>
<keyword evidence="10" id="KW-0943">RNA-mediated gene silencing</keyword>
<evidence type="ECO:0000256" key="2">
    <source>
        <dbReference type="ARBA" id="ARBA00009026"/>
    </source>
</evidence>
<dbReference type="GO" id="GO:0001510">
    <property type="term" value="P:RNA methylation"/>
    <property type="evidence" value="ECO:0007669"/>
    <property type="project" value="InterPro"/>
</dbReference>
<evidence type="ECO:0000256" key="9">
    <source>
        <dbReference type="ARBA" id="ARBA00022884"/>
    </source>
</evidence>
<dbReference type="PANTHER" id="PTHR21404">
    <property type="entry name" value="HEN1"/>
    <property type="match status" value="1"/>
</dbReference>
<dbReference type="GO" id="GO:0090486">
    <property type="term" value="F:small RNA 2'-O-methyltransferase activity"/>
    <property type="evidence" value="ECO:0007669"/>
    <property type="project" value="UniProtKB-EC"/>
</dbReference>
<organism evidence="14">
    <name type="scientific">Photinus pyralis</name>
    <name type="common">Common eastern firefly</name>
    <name type="synonym">Lampyris pyralis</name>
    <dbReference type="NCBI Taxonomy" id="7054"/>
    <lineage>
        <taxon>Eukaryota</taxon>
        <taxon>Metazoa</taxon>
        <taxon>Ecdysozoa</taxon>
        <taxon>Arthropoda</taxon>
        <taxon>Hexapoda</taxon>
        <taxon>Insecta</taxon>
        <taxon>Pterygota</taxon>
        <taxon>Neoptera</taxon>
        <taxon>Endopterygota</taxon>
        <taxon>Coleoptera</taxon>
        <taxon>Polyphaga</taxon>
        <taxon>Elateriformia</taxon>
        <taxon>Elateroidea</taxon>
        <taxon>Lampyridae</taxon>
        <taxon>Lampyrinae</taxon>
        <taxon>Photinus</taxon>
    </lineage>
</organism>
<dbReference type="GO" id="GO:0034587">
    <property type="term" value="P:piRNA processing"/>
    <property type="evidence" value="ECO:0007669"/>
    <property type="project" value="TreeGrafter"/>
</dbReference>
<evidence type="ECO:0000256" key="4">
    <source>
        <dbReference type="ARBA" id="ARBA00022603"/>
    </source>
</evidence>
<comment type="cofactor">
    <cofactor evidence="1">
        <name>Mg(2+)</name>
        <dbReference type="ChEBI" id="CHEBI:18420"/>
    </cofactor>
</comment>
<feature type="region of interest" description="Disordered" evidence="13">
    <location>
        <begin position="815"/>
        <end position="858"/>
    </location>
</feature>
<keyword evidence="4" id="KW-0489">Methyltransferase</keyword>
<dbReference type="FunFam" id="3.40.50.150:FF:000124">
    <property type="entry name" value="HEN methyltransferase 1"/>
    <property type="match status" value="1"/>
</dbReference>
<keyword evidence="5" id="KW-0808">Transferase</keyword>
<dbReference type="InterPro" id="IPR026610">
    <property type="entry name" value="Hen1"/>
</dbReference>
<evidence type="ECO:0000256" key="5">
    <source>
        <dbReference type="ARBA" id="ARBA00022679"/>
    </source>
</evidence>
<keyword evidence="6" id="KW-0949">S-adenosyl-L-methionine</keyword>
<dbReference type="PANTHER" id="PTHR21404:SF3">
    <property type="entry name" value="SMALL RNA 2'-O-METHYLTRANSFERASE"/>
    <property type="match status" value="1"/>
</dbReference>
<feature type="region of interest" description="Disordered" evidence="13">
    <location>
        <begin position="594"/>
        <end position="634"/>
    </location>
</feature>
<dbReference type="GO" id="GO:0030422">
    <property type="term" value="P:siRNA processing"/>
    <property type="evidence" value="ECO:0007669"/>
    <property type="project" value="TreeGrafter"/>
</dbReference>
<dbReference type="InterPro" id="IPR029063">
    <property type="entry name" value="SAM-dependent_MTases_sf"/>
</dbReference>
<evidence type="ECO:0000256" key="6">
    <source>
        <dbReference type="ARBA" id="ARBA00022691"/>
    </source>
</evidence>
<evidence type="ECO:0000256" key="3">
    <source>
        <dbReference type="ARBA" id="ARBA00021330"/>
    </source>
</evidence>
<reference evidence="14" key="1">
    <citation type="journal article" date="2016" name="Sci. Rep.">
        <title>Molecular characterization of firefly nuptial gifts: a multi-omics approach sheds light on postcopulatory sexual selection.</title>
        <authorList>
            <person name="Al-Wathiqui N."/>
            <person name="Fallon T.R."/>
            <person name="South A."/>
            <person name="Weng J.K."/>
            <person name="Lewis S.M."/>
        </authorList>
    </citation>
    <scope>NUCLEOTIDE SEQUENCE</scope>
</reference>
<protein>
    <recommendedName>
        <fullName evidence="3">Small RNA 2'-O-methyltransferase</fullName>
        <ecNumber evidence="11">2.1.1.386</ecNumber>
    </recommendedName>
</protein>
<evidence type="ECO:0000256" key="10">
    <source>
        <dbReference type="ARBA" id="ARBA00023158"/>
    </source>
</evidence>
<dbReference type="SUPFAM" id="SSF53335">
    <property type="entry name" value="S-adenosyl-L-methionine-dependent methyltransferases"/>
    <property type="match status" value="1"/>
</dbReference>
<dbReference type="GO" id="GO:0005737">
    <property type="term" value="C:cytoplasm"/>
    <property type="evidence" value="ECO:0007669"/>
    <property type="project" value="TreeGrafter"/>
</dbReference>
<dbReference type="Gene3D" id="3.40.50.150">
    <property type="entry name" value="Vaccinia Virus protein VP39"/>
    <property type="match status" value="1"/>
</dbReference>
<feature type="compositionally biased region" description="Polar residues" evidence="13">
    <location>
        <begin position="746"/>
        <end position="759"/>
    </location>
</feature>
<comment type="similarity">
    <text evidence="2">Belongs to the methyltransferase superfamily. HEN1 family.</text>
</comment>
<feature type="region of interest" description="Disordered" evidence="13">
    <location>
        <begin position="736"/>
        <end position="796"/>
    </location>
</feature>
<evidence type="ECO:0000256" key="13">
    <source>
        <dbReference type="SAM" id="MobiDB-lite"/>
    </source>
</evidence>
<keyword evidence="7" id="KW-0479">Metal-binding</keyword>
<evidence type="ECO:0000256" key="1">
    <source>
        <dbReference type="ARBA" id="ARBA00001946"/>
    </source>
</evidence>
<name>A0A1Y1LUH1_PHOPY</name>
<accession>A0A1Y1LUH1</accession>
<dbReference type="EMBL" id="GEZM01046364">
    <property type="protein sequence ID" value="JAV77292.1"/>
    <property type="molecule type" value="Transcribed_RNA"/>
</dbReference>
<evidence type="ECO:0000256" key="11">
    <source>
        <dbReference type="ARBA" id="ARBA00035025"/>
    </source>
</evidence>
<keyword evidence="9" id="KW-0694">RNA-binding</keyword>
<dbReference type="EC" id="2.1.1.386" evidence="11"/>
<dbReference type="GO" id="GO:0046872">
    <property type="term" value="F:metal ion binding"/>
    <property type="evidence" value="ECO:0007669"/>
    <property type="project" value="UniProtKB-KW"/>
</dbReference>
<evidence type="ECO:0000256" key="8">
    <source>
        <dbReference type="ARBA" id="ARBA00022842"/>
    </source>
</evidence>
<evidence type="ECO:0000256" key="12">
    <source>
        <dbReference type="ARBA" id="ARBA00048418"/>
    </source>
</evidence>
<dbReference type="GO" id="GO:0005634">
    <property type="term" value="C:nucleus"/>
    <property type="evidence" value="ECO:0007669"/>
    <property type="project" value="TreeGrafter"/>
</dbReference>
<dbReference type="GO" id="GO:0003723">
    <property type="term" value="F:RNA binding"/>
    <property type="evidence" value="ECO:0007669"/>
    <property type="project" value="UniProtKB-KW"/>
</dbReference>
<evidence type="ECO:0000256" key="7">
    <source>
        <dbReference type="ARBA" id="ARBA00022723"/>
    </source>
</evidence>
<sequence length="858" mass="97480">MIIVFHYLYVFTRHYIKFLRKMPIDVSTTEGPGFETRDIEENLVFDPPVYKQRYGEIQLILLNNKWIEDIRKIVDFGCAELKLFQFINRLFRINDILAVDVDEYLLRDNLFRVRPVTTDYICKRTEPLNVHILQGSISDPDPRLTDVDAVIGIEIIEHLYPDTLEALPYNVFGFIKPKLAVFTTPNADFNVLFPNFKGMRHWDHKFEWTREQFEMWGNNIVTRFPNYSVSFKGIGEGPAGTDHLGCCSQMAIFIKNENEEDCVMNSTSSFGICTYHSYTSNISIEYDEDSYYRLIELIEYPFHIDERTAKEKISDELKYKIGLASRRGGRFYNEDHNRNEIPVVELIYNLYTHFTSIPEACSILTEEGFKLEECLICDQLQICVIHEPEMENGTSTSSNTLSDDFDSNQDHYEWHASVSDPESDWGADAGSQKIEQLTFDPSTNAQELIYDIIENLETDHIETAVVGNGAEENPSVSSESNNYMCDSGYGVSSFNLTSSAHSCLEGAFDILHDHQATGKLSDDREEDDFQTTVSKESTKILSKIDGKMSPKQVRKKHVQERDPVDEVNVGCPLNIEPREQDHEEAYDVFEEVENGDLANNNRDLEGNNYPNAAENEERNENDNENAVLQDNERNDDIENRNQMEEDAAVADPDQQVEDQIDFEEDLLEDYDVAADGDQSVDQPRPEIIFVEVDRVYDNGEMDPRGEVTDGIEVHDEPHFYCQGDGLGVHPSFIEEDDYEEDTSSDRTLSSDNSPTTSTDGESHDEAEADPSVSEVDVGSLPEDGTDAPSSTPSLRVINLPLPVTLQNKIEVKPELSVSSSAGSSNGTTSQDEFFDTIEETPPNSTMSQKHIHDPKPKK</sequence>
<feature type="compositionally biased region" description="Low complexity" evidence="13">
    <location>
        <begin position="816"/>
        <end position="829"/>
    </location>
</feature>
<dbReference type="AlphaFoldDB" id="A0A1Y1LUH1"/>